<accession>A0A482V9X6</accession>
<comment type="caution">
    <text evidence="1">The sequence shown here is derived from an EMBL/GenBank/DDBJ whole genome shotgun (WGS) entry which is preliminary data.</text>
</comment>
<name>A0A482V9X6_ASBVE</name>
<protein>
    <submittedName>
        <fullName evidence="1">Uncharacterized protein</fullName>
    </submittedName>
</protein>
<organism evidence="1 2">
    <name type="scientific">Asbolus verrucosus</name>
    <name type="common">Desert ironclad beetle</name>
    <dbReference type="NCBI Taxonomy" id="1661398"/>
    <lineage>
        <taxon>Eukaryota</taxon>
        <taxon>Metazoa</taxon>
        <taxon>Ecdysozoa</taxon>
        <taxon>Arthropoda</taxon>
        <taxon>Hexapoda</taxon>
        <taxon>Insecta</taxon>
        <taxon>Pterygota</taxon>
        <taxon>Neoptera</taxon>
        <taxon>Endopterygota</taxon>
        <taxon>Coleoptera</taxon>
        <taxon>Polyphaga</taxon>
        <taxon>Cucujiformia</taxon>
        <taxon>Tenebrionidae</taxon>
        <taxon>Pimeliinae</taxon>
        <taxon>Asbolus</taxon>
    </lineage>
</organism>
<gene>
    <name evidence="1" type="ORF">BDFB_005426</name>
</gene>
<dbReference type="Proteomes" id="UP000292052">
    <property type="component" value="Unassembled WGS sequence"/>
</dbReference>
<keyword evidence="2" id="KW-1185">Reference proteome</keyword>
<proteinExistence type="predicted"/>
<reference evidence="1 2" key="1">
    <citation type="submission" date="2017-03" db="EMBL/GenBank/DDBJ databases">
        <title>Genome of the blue death feigning beetle - Asbolus verrucosus.</title>
        <authorList>
            <person name="Rider S.D."/>
        </authorList>
    </citation>
    <scope>NUCLEOTIDE SEQUENCE [LARGE SCALE GENOMIC DNA]</scope>
    <source>
        <strain evidence="1">Butters</strain>
        <tissue evidence="1">Head and leg muscle</tissue>
    </source>
</reference>
<dbReference type="EMBL" id="QDEB01123412">
    <property type="protein sequence ID" value="RZB40002.1"/>
    <property type="molecule type" value="Genomic_DNA"/>
</dbReference>
<evidence type="ECO:0000313" key="1">
    <source>
        <dbReference type="EMBL" id="RZB40002.1"/>
    </source>
</evidence>
<sequence>MKLLNSNHHTAALASTMYPRLLHT</sequence>
<evidence type="ECO:0000313" key="2">
    <source>
        <dbReference type="Proteomes" id="UP000292052"/>
    </source>
</evidence>
<dbReference type="AlphaFoldDB" id="A0A482V9X6"/>